<dbReference type="PANTHER" id="PTHR35546">
    <property type="entry name" value="F-BOX PROTEIN INTERACTION DOMAIN PROTEIN-RELATED"/>
    <property type="match status" value="1"/>
</dbReference>
<accession>A0A833QZM2</accession>
<dbReference type="Proteomes" id="UP000623129">
    <property type="component" value="Unassembled WGS sequence"/>
</dbReference>
<protein>
    <submittedName>
        <fullName evidence="2">Putative F-box protein</fullName>
    </submittedName>
</protein>
<evidence type="ECO:0000313" key="3">
    <source>
        <dbReference type="Proteomes" id="UP000623129"/>
    </source>
</evidence>
<sequence length="282" mass="31992">MQNLPLISLTHTSSSGFVYMTGGVLSFFPDPALIGVPDPSLNFLKPSSFYNQAKIVSCTNGLLLLDGEFSHKASLCLCNPATKEMVFVPKIVDSWEIYFIYKMGLAYDPCELPDRFTIIHPLLYHPREGTLYQYQFNVFCSDTGKWTRSSQSVSYSEASKAVCAKGVIYLCCGKYFLWLHATSWDGMLNALNFCHGMQLRYNSQSEMCFGQHIISPVGFYGQFVYVVVQNQGDTARLFRWEIATGRVEEKGQITVWEPWYINKIFKYANNMARVPQILNGTS</sequence>
<feature type="domain" description="F-box associated beta-propeller type 3" evidence="1">
    <location>
        <begin position="52"/>
        <end position="169"/>
    </location>
</feature>
<gene>
    <name evidence="2" type="ORF">FCM35_KLT02121</name>
</gene>
<organism evidence="2 3">
    <name type="scientific">Carex littledalei</name>
    <dbReference type="NCBI Taxonomy" id="544730"/>
    <lineage>
        <taxon>Eukaryota</taxon>
        <taxon>Viridiplantae</taxon>
        <taxon>Streptophyta</taxon>
        <taxon>Embryophyta</taxon>
        <taxon>Tracheophyta</taxon>
        <taxon>Spermatophyta</taxon>
        <taxon>Magnoliopsida</taxon>
        <taxon>Liliopsida</taxon>
        <taxon>Poales</taxon>
        <taxon>Cyperaceae</taxon>
        <taxon>Cyperoideae</taxon>
        <taxon>Cariceae</taxon>
        <taxon>Carex</taxon>
        <taxon>Carex subgen. Euthyceras</taxon>
    </lineage>
</organism>
<evidence type="ECO:0000259" key="1">
    <source>
        <dbReference type="Pfam" id="PF08268"/>
    </source>
</evidence>
<evidence type="ECO:0000313" key="2">
    <source>
        <dbReference type="EMBL" id="KAF3332544.1"/>
    </source>
</evidence>
<proteinExistence type="predicted"/>
<dbReference type="AlphaFoldDB" id="A0A833QZM2"/>
<name>A0A833QZM2_9POAL</name>
<keyword evidence="3" id="KW-1185">Reference proteome</keyword>
<dbReference type="EMBL" id="SWLB01000011">
    <property type="protein sequence ID" value="KAF3332544.1"/>
    <property type="molecule type" value="Genomic_DNA"/>
</dbReference>
<dbReference type="InterPro" id="IPR055290">
    <property type="entry name" value="At3g26010-like"/>
</dbReference>
<dbReference type="Pfam" id="PF08268">
    <property type="entry name" value="FBA_3"/>
    <property type="match status" value="1"/>
</dbReference>
<dbReference type="PANTHER" id="PTHR35546:SF130">
    <property type="entry name" value="EXPRESSED PROTEIN"/>
    <property type="match status" value="1"/>
</dbReference>
<reference evidence="2" key="1">
    <citation type="submission" date="2020-01" db="EMBL/GenBank/DDBJ databases">
        <title>Genome sequence of Kobresia littledalei, the first chromosome-level genome in the family Cyperaceae.</title>
        <authorList>
            <person name="Qu G."/>
        </authorList>
    </citation>
    <scope>NUCLEOTIDE SEQUENCE</scope>
    <source>
        <strain evidence="2">C.B.Clarke</strain>
        <tissue evidence="2">Leaf</tissue>
    </source>
</reference>
<dbReference type="OrthoDB" id="765391at2759"/>
<comment type="caution">
    <text evidence="2">The sequence shown here is derived from an EMBL/GenBank/DDBJ whole genome shotgun (WGS) entry which is preliminary data.</text>
</comment>
<dbReference type="InterPro" id="IPR013187">
    <property type="entry name" value="F-box-assoc_dom_typ3"/>
</dbReference>